<dbReference type="FunFam" id="2.40.50.140:FF:000011">
    <property type="entry name" value="30S ribosomal protein S1"/>
    <property type="match status" value="2"/>
</dbReference>
<dbReference type="CDD" id="cd04465">
    <property type="entry name" value="S1_RPS1_repeat_ec2_hs2"/>
    <property type="match status" value="1"/>
</dbReference>
<dbReference type="CDD" id="cd05688">
    <property type="entry name" value="S1_RPS1_repeat_ec3"/>
    <property type="match status" value="1"/>
</dbReference>
<evidence type="ECO:0000256" key="7">
    <source>
        <dbReference type="ARBA" id="ARBA00035517"/>
    </source>
</evidence>
<evidence type="ECO:0000256" key="4">
    <source>
        <dbReference type="ARBA" id="ARBA00022980"/>
    </source>
</evidence>
<evidence type="ECO:0000313" key="11">
    <source>
        <dbReference type="Proteomes" id="UP000179129"/>
    </source>
</evidence>
<keyword evidence="5" id="KW-0687">Ribonucleoprotein</keyword>
<feature type="domain" description="S1 motif" evidence="9">
    <location>
        <begin position="204"/>
        <end position="270"/>
    </location>
</feature>
<evidence type="ECO:0000259" key="9">
    <source>
        <dbReference type="PROSITE" id="PS50126"/>
    </source>
</evidence>
<dbReference type="InterPro" id="IPR050437">
    <property type="entry name" value="Ribos_protein_bS1-like"/>
</dbReference>
<dbReference type="Proteomes" id="UP000179129">
    <property type="component" value="Unassembled WGS sequence"/>
</dbReference>
<feature type="region of interest" description="Disordered" evidence="8">
    <location>
        <begin position="1"/>
        <end position="90"/>
    </location>
</feature>
<feature type="domain" description="S1 motif" evidence="9">
    <location>
        <begin position="123"/>
        <end position="186"/>
    </location>
</feature>
<feature type="compositionally biased region" description="Basic residues" evidence="8">
    <location>
        <begin position="64"/>
        <end position="78"/>
    </location>
</feature>
<dbReference type="PANTHER" id="PTHR10724:SF7">
    <property type="entry name" value="SMALL RIBOSOMAL SUBUNIT PROTEIN BS1C"/>
    <property type="match status" value="1"/>
</dbReference>
<name>A0A1F5YZ35_9BACT</name>
<dbReference type="SUPFAM" id="SSF50249">
    <property type="entry name" value="Nucleic acid-binding proteins"/>
    <property type="match status" value="6"/>
</dbReference>
<dbReference type="InterPro" id="IPR035104">
    <property type="entry name" value="Ribosomal_protein_S1-like"/>
</dbReference>
<dbReference type="NCBIfam" id="NF004952">
    <property type="entry name" value="PRK06299.1-2"/>
    <property type="match status" value="1"/>
</dbReference>
<dbReference type="GO" id="GO:0006412">
    <property type="term" value="P:translation"/>
    <property type="evidence" value="ECO:0007669"/>
    <property type="project" value="TreeGrafter"/>
</dbReference>
<dbReference type="CDD" id="cd05687">
    <property type="entry name" value="S1_RPS1_repeat_ec1_hs1"/>
    <property type="match status" value="1"/>
</dbReference>
<keyword evidence="4" id="KW-0689">Ribosomal protein</keyword>
<evidence type="ECO:0000256" key="5">
    <source>
        <dbReference type="ARBA" id="ARBA00023274"/>
    </source>
</evidence>
<feature type="compositionally biased region" description="Polar residues" evidence="8">
    <location>
        <begin position="30"/>
        <end position="41"/>
    </location>
</feature>
<gene>
    <name evidence="10" type="ORF">A3F83_08560</name>
</gene>
<dbReference type="FunFam" id="2.40.50.140:FF:000051">
    <property type="entry name" value="RNA-binding transcriptional accessory protein"/>
    <property type="match status" value="1"/>
</dbReference>
<keyword evidence="3" id="KW-0694">RNA-binding</keyword>
<keyword evidence="2" id="KW-0677">Repeat</keyword>
<dbReference type="Pfam" id="PF00575">
    <property type="entry name" value="S1"/>
    <property type="match status" value="6"/>
</dbReference>
<evidence type="ECO:0000256" key="1">
    <source>
        <dbReference type="ARBA" id="ARBA00006767"/>
    </source>
</evidence>
<dbReference type="InterPro" id="IPR003029">
    <property type="entry name" value="S1_domain"/>
</dbReference>
<dbReference type="PRINTS" id="PR00681">
    <property type="entry name" value="RIBOSOMALS1"/>
</dbReference>
<reference evidence="10 11" key="1">
    <citation type="journal article" date="2016" name="Nat. Commun.">
        <title>Thousands of microbial genomes shed light on interconnected biogeochemical processes in an aquifer system.</title>
        <authorList>
            <person name="Anantharaman K."/>
            <person name="Brown C.T."/>
            <person name="Hug L.A."/>
            <person name="Sharon I."/>
            <person name="Castelle C.J."/>
            <person name="Probst A.J."/>
            <person name="Thomas B.C."/>
            <person name="Singh A."/>
            <person name="Wilkins M.J."/>
            <person name="Karaoz U."/>
            <person name="Brodie E.L."/>
            <person name="Williams K.H."/>
            <person name="Hubbard S.S."/>
            <person name="Banfield J.F."/>
        </authorList>
    </citation>
    <scope>NUCLEOTIDE SEQUENCE [LARGE SCALE GENOMIC DNA]</scope>
</reference>
<evidence type="ECO:0000256" key="6">
    <source>
        <dbReference type="ARBA" id="ARBA00035293"/>
    </source>
</evidence>
<organism evidence="10 11">
    <name type="scientific">Candidatus Glassbacteria bacterium RIFCSPLOWO2_12_FULL_58_11</name>
    <dbReference type="NCBI Taxonomy" id="1817867"/>
    <lineage>
        <taxon>Bacteria</taxon>
        <taxon>Candidatus Glassiibacteriota</taxon>
    </lineage>
</organism>
<dbReference type="GO" id="GO:1990904">
    <property type="term" value="C:ribonucleoprotein complex"/>
    <property type="evidence" value="ECO:0007669"/>
    <property type="project" value="UniProtKB-KW"/>
</dbReference>
<evidence type="ECO:0000256" key="2">
    <source>
        <dbReference type="ARBA" id="ARBA00022737"/>
    </source>
</evidence>
<feature type="domain" description="S1 motif" evidence="9">
    <location>
        <begin position="376"/>
        <end position="446"/>
    </location>
</feature>
<dbReference type="Gene3D" id="2.40.50.140">
    <property type="entry name" value="Nucleic acid-binding proteins"/>
    <property type="match status" value="6"/>
</dbReference>
<dbReference type="GO" id="GO:0003735">
    <property type="term" value="F:structural constituent of ribosome"/>
    <property type="evidence" value="ECO:0007669"/>
    <property type="project" value="TreeGrafter"/>
</dbReference>
<evidence type="ECO:0000256" key="8">
    <source>
        <dbReference type="SAM" id="MobiDB-lite"/>
    </source>
</evidence>
<evidence type="ECO:0000256" key="3">
    <source>
        <dbReference type="ARBA" id="ARBA00022884"/>
    </source>
</evidence>
<feature type="domain" description="S1 motif" evidence="9">
    <location>
        <begin position="463"/>
        <end position="533"/>
    </location>
</feature>
<dbReference type="PANTHER" id="PTHR10724">
    <property type="entry name" value="30S RIBOSOMAL PROTEIN S1"/>
    <property type="match status" value="1"/>
</dbReference>
<evidence type="ECO:0000313" key="10">
    <source>
        <dbReference type="EMBL" id="OGG05217.1"/>
    </source>
</evidence>
<accession>A0A1F5YZ35</accession>
<dbReference type="GO" id="GO:0005840">
    <property type="term" value="C:ribosome"/>
    <property type="evidence" value="ECO:0007669"/>
    <property type="project" value="UniProtKB-KW"/>
</dbReference>
<feature type="domain" description="S1 motif" evidence="9">
    <location>
        <begin position="550"/>
        <end position="618"/>
    </location>
</feature>
<proteinExistence type="inferred from homology"/>
<protein>
    <recommendedName>
        <fullName evidence="6">Small ribosomal subunit protein bS1</fullName>
    </recommendedName>
    <alternativeName>
        <fullName evidence="7">30S ribosomal protein S1</fullName>
    </alternativeName>
</protein>
<dbReference type="EMBL" id="MFIX01000079">
    <property type="protein sequence ID" value="OGG05217.1"/>
    <property type="molecule type" value="Genomic_DNA"/>
</dbReference>
<comment type="caution">
    <text evidence="10">The sequence shown here is derived from an EMBL/GenBank/DDBJ whole genome shotgun (WGS) entry which is preliminary data.</text>
</comment>
<dbReference type="AlphaFoldDB" id="A0A1F5YZ35"/>
<dbReference type="GO" id="GO:0003729">
    <property type="term" value="F:mRNA binding"/>
    <property type="evidence" value="ECO:0007669"/>
    <property type="project" value="TreeGrafter"/>
</dbReference>
<sequence>MIDQDNHTTQPQPDDPQLEHAEAGTAGDSADTSEPVTSVAGNESPDFAGDHEAEESETATAAAGKKKEKKSTGKKKSKAAADTADDKDEEYWQMQDEGVEYSREEYEQMLEMYESTLTSIEEGQVIRGKVIRITETHVVLDIGFKSEGAVMIEEFKSRDEVSVGDEIEVYLESLEDEDGVVVLSKKKADFLRVWDRIRKSHENDELVEGMVVRRIKGGVVVDLLGMDAFLPGSQIALRRIPNMDELIGQTFKFKIIKINKRRRNIVISRRVILEGEREQKKEKLLQELEVGQTREGQVKNITDFGAFIDLGGVDGLLHITDMSWGRVSHPSELVALGDKINVKILDLDFENGRISLGHKQLTPYPWENAAERYPVGSKVRGKVVSITNYGAFVELEKGIEGLVHISEMSWTRHIRHPSKVVAIGDTVEAVVLSLNPEEEKISLGIKQMEADPWQTISQKYPVGTVIEGRVRNLTSYGAFVEIEEGIDGLVHISDMSWTKRVHHPSEIVKKGDKVQVVVLNMDTDNKRISLGMKQLTENPWDSLKEKFPVGTEVDCKIIRLLEKGVVVDLGNDVEGFVPVSQLGIRGTVNNPADVFRIEYQIGLKVIEVDPDNHRIVLA</sequence>
<dbReference type="NCBIfam" id="NF004953">
    <property type="entry name" value="PRK06299.1-3"/>
    <property type="match status" value="1"/>
</dbReference>
<dbReference type="SMART" id="SM00316">
    <property type="entry name" value="S1"/>
    <property type="match status" value="6"/>
</dbReference>
<dbReference type="InterPro" id="IPR012340">
    <property type="entry name" value="NA-bd_OB-fold"/>
</dbReference>
<dbReference type="STRING" id="1817867.A3F83_08560"/>
<feature type="domain" description="S1 motif" evidence="9">
    <location>
        <begin position="291"/>
        <end position="359"/>
    </location>
</feature>
<feature type="non-terminal residue" evidence="10">
    <location>
        <position position="618"/>
    </location>
</feature>
<dbReference type="PROSITE" id="PS50126">
    <property type="entry name" value="S1"/>
    <property type="match status" value="6"/>
</dbReference>
<comment type="similarity">
    <text evidence="1">Belongs to the bacterial ribosomal protein bS1 family.</text>
</comment>
<dbReference type="GO" id="GO:0005737">
    <property type="term" value="C:cytoplasm"/>
    <property type="evidence" value="ECO:0007669"/>
    <property type="project" value="UniProtKB-ARBA"/>
</dbReference>